<dbReference type="EMBL" id="JACGWK010000013">
    <property type="protein sequence ID" value="KAL0318766.1"/>
    <property type="molecule type" value="Genomic_DNA"/>
</dbReference>
<reference evidence="1" key="1">
    <citation type="submission" date="2020-06" db="EMBL/GenBank/DDBJ databases">
        <authorList>
            <person name="Li T."/>
            <person name="Hu X."/>
            <person name="Zhang T."/>
            <person name="Song X."/>
            <person name="Zhang H."/>
            <person name="Dai N."/>
            <person name="Sheng W."/>
            <person name="Hou X."/>
            <person name="Wei L."/>
        </authorList>
    </citation>
    <scope>NUCLEOTIDE SEQUENCE</scope>
    <source>
        <strain evidence="1">G01</strain>
        <tissue evidence="1">Leaf</tissue>
    </source>
</reference>
<comment type="caution">
    <text evidence="1">The sequence shown here is derived from an EMBL/GenBank/DDBJ whole genome shotgun (WGS) entry which is preliminary data.</text>
</comment>
<sequence length="56" mass="6797">MEQRRWSNADGAAMVEQRRWSRFERMEFRERLQRCLGIGMEIGESRAELQNPWVLV</sequence>
<proteinExistence type="predicted"/>
<dbReference type="AlphaFoldDB" id="A0AAW2LIA5"/>
<protein>
    <submittedName>
        <fullName evidence="1">Uncharacterized protein</fullName>
    </submittedName>
</protein>
<accession>A0AAW2LIA5</accession>
<organism evidence="1">
    <name type="scientific">Sesamum angustifolium</name>
    <dbReference type="NCBI Taxonomy" id="2727405"/>
    <lineage>
        <taxon>Eukaryota</taxon>
        <taxon>Viridiplantae</taxon>
        <taxon>Streptophyta</taxon>
        <taxon>Embryophyta</taxon>
        <taxon>Tracheophyta</taxon>
        <taxon>Spermatophyta</taxon>
        <taxon>Magnoliopsida</taxon>
        <taxon>eudicotyledons</taxon>
        <taxon>Gunneridae</taxon>
        <taxon>Pentapetalae</taxon>
        <taxon>asterids</taxon>
        <taxon>lamiids</taxon>
        <taxon>Lamiales</taxon>
        <taxon>Pedaliaceae</taxon>
        <taxon>Sesamum</taxon>
    </lineage>
</organism>
<gene>
    <name evidence="1" type="ORF">Sangu_2032800</name>
</gene>
<name>A0AAW2LIA5_9LAMI</name>
<evidence type="ECO:0000313" key="1">
    <source>
        <dbReference type="EMBL" id="KAL0318766.1"/>
    </source>
</evidence>
<reference evidence="1" key="2">
    <citation type="journal article" date="2024" name="Plant">
        <title>Genomic evolution and insights into agronomic trait innovations of Sesamum species.</title>
        <authorList>
            <person name="Miao H."/>
            <person name="Wang L."/>
            <person name="Qu L."/>
            <person name="Liu H."/>
            <person name="Sun Y."/>
            <person name="Le M."/>
            <person name="Wang Q."/>
            <person name="Wei S."/>
            <person name="Zheng Y."/>
            <person name="Lin W."/>
            <person name="Duan Y."/>
            <person name="Cao H."/>
            <person name="Xiong S."/>
            <person name="Wang X."/>
            <person name="Wei L."/>
            <person name="Li C."/>
            <person name="Ma Q."/>
            <person name="Ju M."/>
            <person name="Zhao R."/>
            <person name="Li G."/>
            <person name="Mu C."/>
            <person name="Tian Q."/>
            <person name="Mei H."/>
            <person name="Zhang T."/>
            <person name="Gao T."/>
            <person name="Zhang H."/>
        </authorList>
    </citation>
    <scope>NUCLEOTIDE SEQUENCE</scope>
    <source>
        <strain evidence="1">G01</strain>
    </source>
</reference>